<reference evidence="2" key="1">
    <citation type="submission" date="2016-02" db="EMBL/GenBank/DDBJ databases">
        <title>Paenibacillus sp. LPB0068, isolated from Crassostrea gigas.</title>
        <authorList>
            <person name="Shin S.-K."/>
            <person name="Yi H."/>
        </authorList>
    </citation>
    <scope>NUCLEOTIDE SEQUENCE [LARGE SCALE GENOMIC DNA]</scope>
    <source>
        <strain evidence="2">KCTC 23969</strain>
    </source>
</reference>
<keyword evidence="1" id="KW-0830">Ubiquinone</keyword>
<organism evidence="1 2">
    <name type="scientific">Polaribacter reichenbachii</name>
    <dbReference type="NCBI Taxonomy" id="996801"/>
    <lineage>
        <taxon>Bacteria</taxon>
        <taxon>Pseudomonadati</taxon>
        <taxon>Bacteroidota</taxon>
        <taxon>Flavobacteriia</taxon>
        <taxon>Flavobacteriales</taxon>
        <taxon>Flavobacteriaceae</taxon>
    </lineage>
</organism>
<dbReference type="OrthoDB" id="9806869at2"/>
<gene>
    <name evidence="1" type="ORF">LPB301_01780</name>
</gene>
<dbReference type="NCBIfam" id="TIGR04256">
    <property type="entry name" value="GxxExxY"/>
    <property type="match status" value="1"/>
</dbReference>
<proteinExistence type="predicted"/>
<evidence type="ECO:0000313" key="1">
    <source>
        <dbReference type="EMBL" id="OBY67401.1"/>
    </source>
</evidence>
<dbReference type="EMBL" id="LSFL01000004">
    <property type="protein sequence ID" value="OBY67401.1"/>
    <property type="molecule type" value="Genomic_DNA"/>
</dbReference>
<keyword evidence="2" id="KW-1185">Reference proteome</keyword>
<dbReference type="AlphaFoldDB" id="A0A1B8U6B8"/>
<sequence length="120" mass="13700">MNTLIYKQESYNIIGACMEVHKELGKGFSEIVYGDALEIELKNQNIKFKREVKFNITLLPHFYVADFIINDKIILEIKAIVSLTKSLIKQTLNYLAASKIKLGLLVNFGEDSLTYKSILL</sequence>
<protein>
    <submittedName>
        <fullName evidence="1">NADH:ubiquinone oxidoreductase</fullName>
    </submittedName>
</protein>
<accession>A0A1B8U6B8</accession>
<evidence type="ECO:0000313" key="2">
    <source>
        <dbReference type="Proteomes" id="UP000092612"/>
    </source>
</evidence>
<dbReference type="Proteomes" id="UP000092612">
    <property type="component" value="Unassembled WGS sequence"/>
</dbReference>
<name>A0A1B8U6B8_9FLAO</name>
<dbReference type="STRING" id="996801.BW723_07710"/>
<dbReference type="Pfam" id="PF13366">
    <property type="entry name" value="PDDEXK_3"/>
    <property type="match status" value="1"/>
</dbReference>
<dbReference type="KEGG" id="prn:BW723_07710"/>
<comment type="caution">
    <text evidence="1">The sequence shown here is derived from an EMBL/GenBank/DDBJ whole genome shotgun (WGS) entry which is preliminary data.</text>
</comment>
<dbReference type="InterPro" id="IPR026350">
    <property type="entry name" value="GxxExxY"/>
</dbReference>
<dbReference type="RefSeq" id="WP_068356535.1">
    <property type="nucleotide sequence ID" value="NZ_CP019337.1"/>
</dbReference>